<feature type="domain" description="ABC-type transport auxiliary lipoprotein component" evidence="2">
    <location>
        <begin position="34"/>
        <end position="187"/>
    </location>
</feature>
<dbReference type="Proteomes" id="UP000245916">
    <property type="component" value="Unassembled WGS sequence"/>
</dbReference>
<evidence type="ECO:0000313" key="3">
    <source>
        <dbReference type="EMBL" id="PWG02249.1"/>
    </source>
</evidence>
<dbReference type="AlphaFoldDB" id="A0A2U2J1N3"/>
<proteinExistence type="predicted"/>
<feature type="signal peptide" evidence="1">
    <location>
        <begin position="1"/>
        <end position="20"/>
    </location>
</feature>
<comment type="caution">
    <text evidence="3">The sequence shown here is derived from an EMBL/GenBank/DDBJ whole genome shotgun (WGS) entry which is preliminary data.</text>
</comment>
<feature type="chain" id="PRO_5015396688" evidence="1">
    <location>
        <begin position="21"/>
        <end position="192"/>
    </location>
</feature>
<dbReference type="SUPFAM" id="SSF159594">
    <property type="entry name" value="XCC0632-like"/>
    <property type="match status" value="1"/>
</dbReference>
<protein>
    <submittedName>
        <fullName evidence="3">ABC transporter</fullName>
    </submittedName>
</protein>
<dbReference type="Pfam" id="PF03886">
    <property type="entry name" value="ABC_trans_aux"/>
    <property type="match status" value="1"/>
</dbReference>
<accession>A0A2U2J1N3</accession>
<dbReference type="EMBL" id="QFFF01000001">
    <property type="protein sequence ID" value="PWG02249.1"/>
    <property type="molecule type" value="Genomic_DNA"/>
</dbReference>
<gene>
    <name evidence="3" type="ORF">DF286_04735</name>
</gene>
<evidence type="ECO:0000313" key="4">
    <source>
        <dbReference type="Proteomes" id="UP000245916"/>
    </source>
</evidence>
<keyword evidence="4" id="KW-1185">Reference proteome</keyword>
<name>A0A2U2J1N3_9SPHN</name>
<dbReference type="InterPro" id="IPR005586">
    <property type="entry name" value="ABC_trans_aux"/>
</dbReference>
<dbReference type="Gene3D" id="3.40.50.10610">
    <property type="entry name" value="ABC-type transport auxiliary lipoprotein component"/>
    <property type="match status" value="1"/>
</dbReference>
<keyword evidence="1" id="KW-0732">Signal</keyword>
<organism evidence="3 4">
    <name type="scientific">Allosphingosinicella humi</name>
    <dbReference type="NCBI Taxonomy" id="2068657"/>
    <lineage>
        <taxon>Bacteria</taxon>
        <taxon>Pseudomonadati</taxon>
        <taxon>Pseudomonadota</taxon>
        <taxon>Alphaproteobacteria</taxon>
        <taxon>Sphingomonadales</taxon>
        <taxon>Sphingomonadaceae</taxon>
        <taxon>Allosphingosinicella</taxon>
    </lineage>
</organism>
<sequence length="192" mass="19928">MRNKLAALGLFVLSGCISFGSEPPPYLLTLTSAATVPAATSRTAAAGEAITVVTPTVPQALATARVPVVSNGTAIAYVKDAQWVDTPNALFGRLLSETIAARTGRVVLDPRQFSFDPGIRLTGQLQSFGVDSDSMEAIVLYDAALARGADRVETRRFEARVPVAVVETAAVGTALNQAANQVATDVAAWIGG</sequence>
<evidence type="ECO:0000259" key="2">
    <source>
        <dbReference type="Pfam" id="PF03886"/>
    </source>
</evidence>
<reference evidence="3 4" key="1">
    <citation type="submission" date="2018-05" db="EMBL/GenBank/DDBJ databases">
        <title>Genome of Sphingosinicella humi QZX222.</title>
        <authorList>
            <person name="Qiao Z."/>
            <person name="Wang G."/>
        </authorList>
    </citation>
    <scope>NUCLEOTIDE SEQUENCE [LARGE SCALE GENOMIC DNA]</scope>
    <source>
        <strain evidence="3 4">QZX222</strain>
    </source>
</reference>
<dbReference type="OrthoDB" id="7391077at2"/>
<dbReference type="PROSITE" id="PS51257">
    <property type="entry name" value="PROKAR_LIPOPROTEIN"/>
    <property type="match status" value="1"/>
</dbReference>
<evidence type="ECO:0000256" key="1">
    <source>
        <dbReference type="SAM" id="SignalP"/>
    </source>
</evidence>
<dbReference type="RefSeq" id="WP_109270389.1">
    <property type="nucleotide sequence ID" value="NZ_QFFF01000001.1"/>
</dbReference>